<accession>A0A7J6XJS2</accession>
<evidence type="ECO:0000313" key="2">
    <source>
        <dbReference type="EMBL" id="KAF5214436.1"/>
    </source>
</evidence>
<sequence>MQRERADNMRRGQQAQPHTSHTTRRHPRKEGTQRQQPPTMQEENTSTTISPQLISTAPGKWPKPRGHHTTHTEQAPTTPATRSSGPSSIHDAATKFPAIPPSVGHGAQLNAATRGASHPQERRLGLRAPSSSLLLMATEEDNSRHTQLPACTAKGALKSTAMCILCVWLCVPAETQSEEVEKRKQSVWRDAQKCTAETHGGNNKKKTAQTHDCTAFQAVAIHTRFIQNKKKRTVPFVLYKPHHTK</sequence>
<feature type="compositionally biased region" description="Polar residues" evidence="1">
    <location>
        <begin position="33"/>
        <end position="55"/>
    </location>
</feature>
<feature type="compositionally biased region" description="Polar residues" evidence="1">
    <location>
        <begin position="72"/>
        <end position="87"/>
    </location>
</feature>
<dbReference type="AlphaFoldDB" id="A0A7J6XJS2"/>
<name>A0A7J6XJS2_TRYCR</name>
<protein>
    <submittedName>
        <fullName evidence="2">Uncharacterized protein</fullName>
    </submittedName>
</protein>
<organism evidence="2 3">
    <name type="scientific">Trypanosoma cruzi</name>
    <dbReference type="NCBI Taxonomy" id="5693"/>
    <lineage>
        <taxon>Eukaryota</taxon>
        <taxon>Discoba</taxon>
        <taxon>Euglenozoa</taxon>
        <taxon>Kinetoplastea</taxon>
        <taxon>Metakinetoplastina</taxon>
        <taxon>Trypanosomatida</taxon>
        <taxon>Trypanosomatidae</taxon>
        <taxon>Trypanosoma</taxon>
        <taxon>Schizotrypanum</taxon>
    </lineage>
</organism>
<reference evidence="2 3" key="1">
    <citation type="journal article" date="2019" name="Genome Biol. Evol.">
        <title>Nanopore Sequencing Significantly Improves Genome Assembly of the Protozoan Parasite Trypanosoma cruzi.</title>
        <authorList>
            <person name="Diaz-Viraque F."/>
            <person name="Pita S."/>
            <person name="Greif G."/>
            <person name="de Souza R.C.M."/>
            <person name="Iraola G."/>
            <person name="Robello C."/>
        </authorList>
    </citation>
    <scope>NUCLEOTIDE SEQUENCE [LARGE SCALE GENOMIC DNA]</scope>
    <source>
        <strain evidence="2 3">Berenice</strain>
    </source>
</reference>
<feature type="compositionally biased region" description="Polar residues" evidence="1">
    <location>
        <begin position="11"/>
        <end position="20"/>
    </location>
</feature>
<gene>
    <name evidence="2" type="ORF">ECC02_012963</name>
</gene>
<dbReference type="Proteomes" id="UP000583944">
    <property type="component" value="Unassembled WGS sequence"/>
</dbReference>
<evidence type="ECO:0000256" key="1">
    <source>
        <dbReference type="SAM" id="MobiDB-lite"/>
    </source>
</evidence>
<dbReference type="VEuPathDB" id="TriTrypDB:ECC02_012963"/>
<feature type="compositionally biased region" description="Basic and acidic residues" evidence="1">
    <location>
        <begin position="1"/>
        <end position="10"/>
    </location>
</feature>
<evidence type="ECO:0000313" key="3">
    <source>
        <dbReference type="Proteomes" id="UP000583944"/>
    </source>
</evidence>
<feature type="region of interest" description="Disordered" evidence="1">
    <location>
        <begin position="1"/>
        <end position="124"/>
    </location>
</feature>
<proteinExistence type="predicted"/>
<dbReference type="EMBL" id="JABDHM010000512">
    <property type="protein sequence ID" value="KAF5214436.1"/>
    <property type="molecule type" value="Genomic_DNA"/>
</dbReference>
<comment type="caution">
    <text evidence="2">The sequence shown here is derived from an EMBL/GenBank/DDBJ whole genome shotgun (WGS) entry which is preliminary data.</text>
</comment>